<reference evidence="1" key="2">
    <citation type="journal article" date="2024" name="Plant">
        <title>Genomic evolution and insights into agronomic trait innovations of Sesamum species.</title>
        <authorList>
            <person name="Miao H."/>
            <person name="Wang L."/>
            <person name="Qu L."/>
            <person name="Liu H."/>
            <person name="Sun Y."/>
            <person name="Le M."/>
            <person name="Wang Q."/>
            <person name="Wei S."/>
            <person name="Zheng Y."/>
            <person name="Lin W."/>
            <person name="Duan Y."/>
            <person name="Cao H."/>
            <person name="Xiong S."/>
            <person name="Wang X."/>
            <person name="Wei L."/>
            <person name="Li C."/>
            <person name="Ma Q."/>
            <person name="Ju M."/>
            <person name="Zhao R."/>
            <person name="Li G."/>
            <person name="Mu C."/>
            <person name="Tian Q."/>
            <person name="Mei H."/>
            <person name="Zhang T."/>
            <person name="Gao T."/>
            <person name="Zhang H."/>
        </authorList>
    </citation>
    <scope>NUCLEOTIDE SEQUENCE</scope>
    <source>
        <strain evidence="1">G01</strain>
    </source>
</reference>
<accession>A0AAW2N6Z6</accession>
<name>A0AAW2N6Z6_9LAMI</name>
<proteinExistence type="predicted"/>
<evidence type="ECO:0000313" key="1">
    <source>
        <dbReference type="EMBL" id="KAL0338883.1"/>
    </source>
</evidence>
<gene>
    <name evidence="1" type="ORF">Sangu_1410400</name>
</gene>
<protein>
    <submittedName>
        <fullName evidence="1">Uncharacterized protein</fullName>
    </submittedName>
</protein>
<comment type="caution">
    <text evidence="1">The sequence shown here is derived from an EMBL/GenBank/DDBJ whole genome shotgun (WGS) entry which is preliminary data.</text>
</comment>
<sequence length="114" mass="13179">MGEEAEDLKDWTMKVSLKSGTPFLRPVTVCSEDNSMIKTLWKIRRESDSYWREKLVLRSQSRFYRHSHNRQCPHPRGPGLKESPRSHADLYAQAKLVLSLIISSPSDNFFSGAR</sequence>
<reference evidence="1" key="1">
    <citation type="submission" date="2020-06" db="EMBL/GenBank/DDBJ databases">
        <authorList>
            <person name="Li T."/>
            <person name="Hu X."/>
            <person name="Zhang T."/>
            <person name="Song X."/>
            <person name="Zhang H."/>
            <person name="Dai N."/>
            <person name="Sheng W."/>
            <person name="Hou X."/>
            <person name="Wei L."/>
        </authorList>
    </citation>
    <scope>NUCLEOTIDE SEQUENCE</scope>
    <source>
        <strain evidence="1">G01</strain>
        <tissue evidence="1">Leaf</tissue>
    </source>
</reference>
<dbReference type="EMBL" id="JACGWK010000008">
    <property type="protein sequence ID" value="KAL0338883.1"/>
    <property type="molecule type" value="Genomic_DNA"/>
</dbReference>
<organism evidence="1">
    <name type="scientific">Sesamum angustifolium</name>
    <dbReference type="NCBI Taxonomy" id="2727405"/>
    <lineage>
        <taxon>Eukaryota</taxon>
        <taxon>Viridiplantae</taxon>
        <taxon>Streptophyta</taxon>
        <taxon>Embryophyta</taxon>
        <taxon>Tracheophyta</taxon>
        <taxon>Spermatophyta</taxon>
        <taxon>Magnoliopsida</taxon>
        <taxon>eudicotyledons</taxon>
        <taxon>Gunneridae</taxon>
        <taxon>Pentapetalae</taxon>
        <taxon>asterids</taxon>
        <taxon>lamiids</taxon>
        <taxon>Lamiales</taxon>
        <taxon>Pedaliaceae</taxon>
        <taxon>Sesamum</taxon>
    </lineage>
</organism>
<dbReference type="AlphaFoldDB" id="A0AAW2N6Z6"/>